<dbReference type="Pfam" id="PF22422">
    <property type="entry name" value="MGH1-like_GH"/>
    <property type="match status" value="1"/>
</dbReference>
<dbReference type="Gene3D" id="1.50.10.10">
    <property type="match status" value="1"/>
</dbReference>
<feature type="domain" description="Mannosylglycerate hydrolase MGH1-like glycoside hydrolase" evidence="1">
    <location>
        <begin position="89"/>
        <end position="393"/>
    </location>
</feature>
<dbReference type="SUPFAM" id="SSF48208">
    <property type="entry name" value="Six-hairpin glycosidases"/>
    <property type="match status" value="1"/>
</dbReference>
<proteinExistence type="predicted"/>
<sequence length="541" mass="59110">MTVIDEALTRLRQGRAEAPGPIGEEFRSHGIGFAAIGGPLEARWDQAVAELGACVGALGDGDAPVLSEGGVYRGSWIESTGTISAEVLTRFAPTVARETFLQFARHQRDDGLIPYKVTADGEAFTQIQIVTPLARSVWNHYLLSGRDRGFLAAMYGAMSRNDTWLAVHRDTRGTGGVEAFCTFDTGHDLSPRFWFAPDRCYRGDAARVDPASPVLPYIAPDLTANIACQRAYLALIAEELGDDPEPWRRKADASLTALWRECWDAADETFYDRAKDGAPVRIVSDVLLRVLACEVGDDDVFGRALERYLMHTGRFLAHYGFTSLAMDDPRFDHDFRRNSWAGPVNFLALLRVPQAFEAHGRVAELGVASMPVLSAVALADRFPQCLDPWSGEAGFTEVYSPSILWFLDAIERWTGILPRPDGDLWFTCLSPTRLDHGAAARAVASSRTIDGVHFESAADDDEVVVLRDGAVHVRFPRGWRVVTDRSGELRSVVCVAAGAVSGQLLRGSESIPLTLSPNERVDVRGLDVVSRSAPGFVAPHA</sequence>
<dbReference type="InterPro" id="IPR008928">
    <property type="entry name" value="6-hairpin_glycosidase_sf"/>
</dbReference>
<evidence type="ECO:0000313" key="2">
    <source>
        <dbReference type="EMBL" id="WPR89425.1"/>
    </source>
</evidence>
<name>A0ABZ0SKU4_9MICO</name>
<evidence type="ECO:0000259" key="1">
    <source>
        <dbReference type="Pfam" id="PF22422"/>
    </source>
</evidence>
<protein>
    <recommendedName>
        <fullName evidence="1">Mannosylglycerate hydrolase MGH1-like glycoside hydrolase domain-containing protein</fullName>
    </recommendedName>
</protein>
<reference evidence="2 3" key="1">
    <citation type="submission" date="2023-11" db="EMBL/GenBank/DDBJ databases">
        <title>Genome sequence of Microbacterium rhizosphaerae KACC 19337.</title>
        <authorList>
            <person name="Choi H."/>
            <person name="Kim S."/>
            <person name="Kim Y."/>
            <person name="Kwon S.-W."/>
            <person name="Heo J."/>
        </authorList>
    </citation>
    <scope>NUCLEOTIDE SEQUENCE [LARGE SCALE GENOMIC DNA]</scope>
    <source>
        <strain evidence="2 3">KACC 19337</strain>
    </source>
</reference>
<evidence type="ECO:0000313" key="3">
    <source>
        <dbReference type="Proteomes" id="UP001323798"/>
    </source>
</evidence>
<organism evidence="2 3">
    <name type="scientific">Microbacterium rhizosphaerae</name>
    <dbReference type="NCBI Taxonomy" id="1678237"/>
    <lineage>
        <taxon>Bacteria</taxon>
        <taxon>Bacillati</taxon>
        <taxon>Actinomycetota</taxon>
        <taxon>Actinomycetes</taxon>
        <taxon>Micrococcales</taxon>
        <taxon>Microbacteriaceae</taxon>
        <taxon>Microbacterium</taxon>
    </lineage>
</organism>
<dbReference type="EMBL" id="CP139368">
    <property type="protein sequence ID" value="WPR89425.1"/>
    <property type="molecule type" value="Genomic_DNA"/>
</dbReference>
<dbReference type="InterPro" id="IPR054491">
    <property type="entry name" value="MGH1-like_GH"/>
</dbReference>
<dbReference type="Proteomes" id="UP001323798">
    <property type="component" value="Chromosome"/>
</dbReference>
<dbReference type="InterPro" id="IPR012341">
    <property type="entry name" value="6hp_glycosidase-like_sf"/>
</dbReference>
<accession>A0ABZ0SKU4</accession>
<dbReference type="RefSeq" id="WP_320942141.1">
    <property type="nucleotide sequence ID" value="NZ_BAABEU010000001.1"/>
</dbReference>
<keyword evidence="3" id="KW-1185">Reference proteome</keyword>
<gene>
    <name evidence="2" type="ORF">SM116_16960</name>
</gene>